<dbReference type="EMBL" id="CP133617">
    <property type="protein sequence ID" value="WMV32811.1"/>
    <property type="molecule type" value="Genomic_DNA"/>
</dbReference>
<evidence type="ECO:0000259" key="3">
    <source>
        <dbReference type="Pfam" id="PF13960"/>
    </source>
</evidence>
<gene>
    <name evidence="4" type="ORF">MTR67_026196</name>
</gene>
<accession>A0AAF0TU84</accession>
<proteinExistence type="predicted"/>
<feature type="compositionally biased region" description="Acidic residues" evidence="1">
    <location>
        <begin position="951"/>
        <end position="983"/>
    </location>
</feature>
<dbReference type="PANTHER" id="PTHR10775:SF193">
    <property type="entry name" value="DUF4216 DOMAIN-CONTAINING PROTEIN"/>
    <property type="match status" value="1"/>
</dbReference>
<evidence type="ECO:0008006" key="6">
    <source>
        <dbReference type="Google" id="ProtNLM"/>
    </source>
</evidence>
<sequence>MVHLYCNGFKPRYFVWSDHGESDGLDGIFYNSMPVDVYNMVAPHGQIRVEQVRVEHDRVHEIINDAFGVQGGMEPEQYFDEAPNEEARHFYDQLEESSCPLCEGSPHSALSVAVRLMNIKSDWNVPNAAMDSMVDLLGEIVNPEFNIPKNFYQAKRLVSKLGLTYDRINSCVNGCMLFYKTDSELENCKFCGHTRYKRTPTGKMVLVQAMHYLPLIPRLKRLYASMRSAPHMRWHREYKRPPGVLSHPSDGEAWKHFDNVYLDFASEPRNVRLGLCSDGFTPFSNNASPYSCWPVFLTPYNLPPEMCMTNPYIFLSCVIPGPRNPKSLIDVYLQPLIDELKQLWFEGVLTYHISTKHNFIMRASLMWTINDFPAYGMLSGWMTAGKLACLYCMENSKAFTLKHDRKNTWFDCHRQFLPMDHEFRKMKNAFRKNKVESDPLPPLLTRHQIWERISQLPKVTEASPSRLPGYCVEHNWTKQSIFWELPYWKDNLLPHNLDVMPIEKNYFDNLFNTVMDVKGKTKDNPKARMDIKEYYRRKELWLQEIQNGKIVKPKASFSFTLDEKHEIIVWVKNLRMPEGYASNLGKRADMNEGKLIGPLGGPVQTRWMYPFERKIGSSKQTIKQRGRIEGSFVQGHIGRETCDFYSYYFGHDVPCRRNRPNRNDEGDIDPLFPPISFFNQNGRGSKKRRKRGFTDMEMQSAVTHILLNCPEIQSYVNLFVNTWGNETIYTEFSKWLRNYVSVQSLMKEVALGPQSEVLAMNKYCVNGFKFQTEEVSRNKKTNNSGVYIQGDVDGTGQTIEYYGVIQEIIEVRYSGWLNKKIVLFRCEWFDPSHRGTTVDHQHNIIEVKHTRKYRRYDPFIIAQHAKQVYYASYPLRRDKADWWVVIKSKPVGRIEIDNVLDVVYQNDVAIVQQQVDVEFETTLQHPQHILEEVSDDEILNVEEEISKNEENESFDDEEWDDNENETTEEEEWENDGIETSEEE</sequence>
<protein>
    <recommendedName>
        <fullName evidence="6">DUF4216 domain-containing protein</fullName>
    </recommendedName>
</protein>
<dbReference type="InterPro" id="IPR025312">
    <property type="entry name" value="DUF4216"/>
</dbReference>
<dbReference type="Pfam" id="PF13952">
    <property type="entry name" value="DUF4216"/>
    <property type="match status" value="1"/>
</dbReference>
<evidence type="ECO:0000259" key="2">
    <source>
        <dbReference type="Pfam" id="PF13952"/>
    </source>
</evidence>
<dbReference type="InterPro" id="IPR025452">
    <property type="entry name" value="DUF4218"/>
</dbReference>
<dbReference type="Pfam" id="PF13960">
    <property type="entry name" value="DUF4218"/>
    <property type="match status" value="1"/>
</dbReference>
<dbReference type="InterPro" id="IPR004242">
    <property type="entry name" value="Transposase_21"/>
</dbReference>
<reference evidence="4" key="1">
    <citation type="submission" date="2023-08" db="EMBL/GenBank/DDBJ databases">
        <title>A de novo genome assembly of Solanum verrucosum Schlechtendal, a Mexican diploid species geographically isolated from the other diploid A-genome species in potato relatives.</title>
        <authorList>
            <person name="Hosaka K."/>
        </authorList>
    </citation>
    <scope>NUCLEOTIDE SEQUENCE</scope>
    <source>
        <tissue evidence="4">Young leaves</tissue>
    </source>
</reference>
<evidence type="ECO:0000256" key="1">
    <source>
        <dbReference type="SAM" id="MobiDB-lite"/>
    </source>
</evidence>
<evidence type="ECO:0000313" key="4">
    <source>
        <dbReference type="EMBL" id="WMV32811.1"/>
    </source>
</evidence>
<feature type="region of interest" description="Disordered" evidence="1">
    <location>
        <begin position="938"/>
        <end position="983"/>
    </location>
</feature>
<dbReference type="AlphaFoldDB" id="A0AAF0TU84"/>
<dbReference type="Proteomes" id="UP001234989">
    <property type="component" value="Chromosome 6"/>
</dbReference>
<dbReference type="PANTHER" id="PTHR10775">
    <property type="entry name" value="OS08G0208400 PROTEIN"/>
    <property type="match status" value="1"/>
</dbReference>
<keyword evidence="5" id="KW-1185">Reference proteome</keyword>
<feature type="domain" description="DUF4216" evidence="2">
    <location>
        <begin position="809"/>
        <end position="885"/>
    </location>
</feature>
<feature type="domain" description="DUF4218" evidence="3">
    <location>
        <begin position="599"/>
        <end position="663"/>
    </location>
</feature>
<organism evidence="4 5">
    <name type="scientific">Solanum verrucosum</name>
    <dbReference type="NCBI Taxonomy" id="315347"/>
    <lineage>
        <taxon>Eukaryota</taxon>
        <taxon>Viridiplantae</taxon>
        <taxon>Streptophyta</taxon>
        <taxon>Embryophyta</taxon>
        <taxon>Tracheophyta</taxon>
        <taxon>Spermatophyta</taxon>
        <taxon>Magnoliopsida</taxon>
        <taxon>eudicotyledons</taxon>
        <taxon>Gunneridae</taxon>
        <taxon>Pentapetalae</taxon>
        <taxon>asterids</taxon>
        <taxon>lamiids</taxon>
        <taxon>Solanales</taxon>
        <taxon>Solanaceae</taxon>
        <taxon>Solanoideae</taxon>
        <taxon>Solaneae</taxon>
        <taxon>Solanum</taxon>
    </lineage>
</organism>
<dbReference type="Pfam" id="PF02992">
    <property type="entry name" value="Transposase_21"/>
    <property type="match status" value="1"/>
</dbReference>
<name>A0AAF0TU84_SOLVR</name>
<evidence type="ECO:0000313" key="5">
    <source>
        <dbReference type="Proteomes" id="UP001234989"/>
    </source>
</evidence>